<evidence type="ECO:0000313" key="1">
    <source>
        <dbReference type="EMBL" id="CAF4958537.1"/>
    </source>
</evidence>
<dbReference type="Proteomes" id="UP000663848">
    <property type="component" value="Unassembled WGS sequence"/>
</dbReference>
<proteinExistence type="predicted"/>
<feature type="non-terminal residue" evidence="2">
    <location>
        <position position="59"/>
    </location>
</feature>
<dbReference type="EMBL" id="CAJOBR010079025">
    <property type="protein sequence ID" value="CAF5118688.1"/>
    <property type="molecule type" value="Genomic_DNA"/>
</dbReference>
<evidence type="ECO:0000313" key="4">
    <source>
        <dbReference type="Proteomes" id="UP000663873"/>
    </source>
</evidence>
<accession>A0A822F1L8</accession>
<organism evidence="2 3">
    <name type="scientific">Rotaria socialis</name>
    <dbReference type="NCBI Taxonomy" id="392032"/>
    <lineage>
        <taxon>Eukaryota</taxon>
        <taxon>Metazoa</taxon>
        <taxon>Spiralia</taxon>
        <taxon>Gnathifera</taxon>
        <taxon>Rotifera</taxon>
        <taxon>Eurotatoria</taxon>
        <taxon>Bdelloidea</taxon>
        <taxon>Philodinida</taxon>
        <taxon>Philodinidae</taxon>
        <taxon>Rotaria</taxon>
    </lineage>
</organism>
<dbReference type="Proteomes" id="UP000663873">
    <property type="component" value="Unassembled WGS sequence"/>
</dbReference>
<evidence type="ECO:0000313" key="2">
    <source>
        <dbReference type="EMBL" id="CAF5118688.1"/>
    </source>
</evidence>
<comment type="caution">
    <text evidence="2">The sequence shown here is derived from an EMBL/GenBank/DDBJ whole genome shotgun (WGS) entry which is preliminary data.</text>
</comment>
<protein>
    <submittedName>
        <fullName evidence="2">Uncharacterized protein</fullName>
    </submittedName>
</protein>
<name>A0A822F1L8_9BILA</name>
<gene>
    <name evidence="2" type="ORF">QYT958_LOCUS45915</name>
    <name evidence="1" type="ORF">UJA718_LOCUS48118</name>
</gene>
<keyword evidence="4" id="KW-1185">Reference proteome</keyword>
<dbReference type="EMBL" id="CAJOBP010094679">
    <property type="protein sequence ID" value="CAF4958537.1"/>
    <property type="molecule type" value="Genomic_DNA"/>
</dbReference>
<evidence type="ECO:0000313" key="3">
    <source>
        <dbReference type="Proteomes" id="UP000663848"/>
    </source>
</evidence>
<sequence length="59" mass="6963">MLKNDLLSIIQLLNNNLSDLYSLDVIDEWFNLYLSPILGRINTTLIEFSPVRNQKTWPR</sequence>
<dbReference type="AlphaFoldDB" id="A0A822F1L8"/>
<reference evidence="2" key="1">
    <citation type="submission" date="2021-02" db="EMBL/GenBank/DDBJ databases">
        <authorList>
            <person name="Nowell W R."/>
        </authorList>
    </citation>
    <scope>NUCLEOTIDE SEQUENCE</scope>
</reference>